<evidence type="ECO:0000313" key="17">
    <source>
        <dbReference type="Proteomes" id="UP000648187"/>
    </source>
</evidence>
<evidence type="ECO:0000256" key="6">
    <source>
        <dbReference type="ARBA" id="ARBA00022617"/>
    </source>
</evidence>
<keyword evidence="9" id="KW-0492">Microsome</keyword>
<feature type="binding site" description="axial binding residue" evidence="14">
    <location>
        <position position="979"/>
    </location>
    <ligand>
        <name>heme</name>
        <dbReference type="ChEBI" id="CHEBI:30413"/>
    </ligand>
    <ligandPart>
        <name>Fe</name>
        <dbReference type="ChEBI" id="CHEBI:18248"/>
    </ligandPart>
</feature>
<dbReference type="PANTHER" id="PTHR24291:SF189">
    <property type="entry name" value="CYTOCHROME P450 4C3-RELATED"/>
    <property type="match status" value="1"/>
</dbReference>
<evidence type="ECO:0008006" key="18">
    <source>
        <dbReference type="Google" id="ProtNLM"/>
    </source>
</evidence>
<dbReference type="InterPro" id="IPR002401">
    <property type="entry name" value="Cyt_P450_E_grp-I"/>
</dbReference>
<dbReference type="GO" id="GO:0004497">
    <property type="term" value="F:monooxygenase activity"/>
    <property type="evidence" value="ECO:0007669"/>
    <property type="project" value="UniProtKB-KW"/>
</dbReference>
<dbReference type="EMBL" id="JACKWZ010000288">
    <property type="protein sequence ID" value="KAF9409944.1"/>
    <property type="molecule type" value="Genomic_DNA"/>
</dbReference>
<evidence type="ECO:0000256" key="5">
    <source>
        <dbReference type="ARBA" id="ARBA00010617"/>
    </source>
</evidence>
<sequence length="1117" mass="128550">MHVLIPMQFRLPILNAAYTLWLVGKVEGFSHRSGLNWFASGPHEGRLYFVMRAQIVFDLRMFVITLVLILCVLFLFWIWPRQRKDRPPTFPGALPLIGHGHQLFGNRKHLWKYMRQLCFYSLEKGGVLEMWLGPHSVYILTDPDDILTVSNTCLNKSYFYEFTKDYVQNGLITSEASIWKNHRKLLNMAFSQRIIDTFIDEMNTQTRELVTDLYSQVDKGPFDMRRYLIKFTLKTVSRTSLGLDAEDQAVIDETYVHAFESLLQVYLERIQKVYLHLSWIYDRTQLKKKQDHLTNMLINIMDSVIAKRKSERKNKKREFIEYDAVKPGKFSCLLEHLLQLAEDHNMLSDEEIRQHLDSFVMAAYDTTTGTLMHVFLAIGSYPEVQKKILAEVQQIQPNNNENISKYDLAKLQYVEAVIKETLRVFAPLPGIARKIEKDVKLKNYTLRAGSTCVMKFYGVSYHSMWGPDRNEFKPERWLDPAKLPANPNAFCYFGVGKRNCIGKQFAMTLMKIVIAYVVRNYHLESDISKLESEYEVVLKPISGNLLMLVVLLGIVYVSCWWKRYPRSPPIYPGQLPIIGHGHLLLKYRNDLWSFFQNVGEHVLENGGICQLRAGPYLAYVVNDPEAVTIVANSCLDKPFFYEYMANIIGNGLITSDGHIWKKHHKLLYPAFSQQVLNTYLNEMNTQAQRLVSQLATVSPKGPVDIADYLIEYILRLVCRTSLGMEATDQDMIENDYAKAVEEMANIVVRRALNLGLHPSFIFNLTSMSKRQEKLSIYNKEAMDPIIQKRKSDLTATKYTNNDDVSVPGKFKPALDLMLHLSNEQYVFSDEEIRAHLNTFVAASYDTTSVAMQTVLLVLGSFPAIQDRVYNEIQDVFGNNQNLTKHDLTKLVYLEAVIKEVLRTYNVVPLIARNIDNDIVLPKYTLRAGSICIMSLYGLHRHSSWGPDAKEFNPERWLNPASLPSTSNVFAPFGIGKRICIGKQYAMMSLKTSLAHIVRKFQVSGDISTLKHNYEIVLKPEKPLINLRLRTHNYDSNYNKNQWSFGDFTITLYKTDKLQAIVGSTSQGYKSKILISNQYGDPLPVLQLRRIHILYCGYRQKCDIVGRCVLTPSSSSEY</sequence>
<evidence type="ECO:0000256" key="8">
    <source>
        <dbReference type="ARBA" id="ARBA00022824"/>
    </source>
</evidence>
<evidence type="ECO:0000256" key="3">
    <source>
        <dbReference type="ARBA" id="ARBA00004174"/>
    </source>
</evidence>
<keyword evidence="10" id="KW-0560">Oxidoreductase</keyword>
<keyword evidence="15" id="KW-0812">Transmembrane</keyword>
<evidence type="ECO:0000256" key="7">
    <source>
        <dbReference type="ARBA" id="ARBA00022723"/>
    </source>
</evidence>
<evidence type="ECO:0000256" key="14">
    <source>
        <dbReference type="PIRSR" id="PIRSR602401-1"/>
    </source>
</evidence>
<evidence type="ECO:0000256" key="4">
    <source>
        <dbReference type="ARBA" id="ARBA00004406"/>
    </source>
</evidence>
<reference evidence="16" key="1">
    <citation type="submission" date="2020-08" db="EMBL/GenBank/DDBJ databases">
        <title>Spodoptera exigua strain:BAW_Kor-Di-RS1 Genome sequencing and assembly.</title>
        <authorList>
            <person name="Kim J."/>
            <person name="Nam H.Y."/>
            <person name="Kwon M."/>
            <person name="Choi J.H."/>
            <person name="Cho S.R."/>
            <person name="Kim G.-H."/>
        </authorList>
    </citation>
    <scope>NUCLEOTIDE SEQUENCE</scope>
    <source>
        <strain evidence="16">BAW_Kor-Di-RS1</strain>
        <tissue evidence="16">Whole-body</tissue>
    </source>
</reference>
<evidence type="ECO:0000256" key="11">
    <source>
        <dbReference type="ARBA" id="ARBA00023004"/>
    </source>
</evidence>
<evidence type="ECO:0000256" key="12">
    <source>
        <dbReference type="ARBA" id="ARBA00023033"/>
    </source>
</evidence>
<keyword evidence="7 14" id="KW-0479">Metal-binding</keyword>
<keyword evidence="8" id="KW-0256">Endoplasmic reticulum</keyword>
<dbReference type="AlphaFoldDB" id="A0A835G8A1"/>
<evidence type="ECO:0000313" key="16">
    <source>
        <dbReference type="EMBL" id="KAF9409944.1"/>
    </source>
</evidence>
<dbReference type="InterPro" id="IPR001128">
    <property type="entry name" value="Cyt_P450"/>
</dbReference>
<evidence type="ECO:0000256" key="15">
    <source>
        <dbReference type="SAM" id="Phobius"/>
    </source>
</evidence>
<keyword evidence="13 15" id="KW-0472">Membrane</keyword>
<feature type="transmembrane region" description="Helical" evidence="15">
    <location>
        <begin position="59"/>
        <end position="79"/>
    </location>
</feature>
<evidence type="ECO:0000256" key="9">
    <source>
        <dbReference type="ARBA" id="ARBA00022848"/>
    </source>
</evidence>
<dbReference type="InterPro" id="IPR036396">
    <property type="entry name" value="Cyt_P450_sf"/>
</dbReference>
<comment type="caution">
    <text evidence="16">The sequence shown here is derived from an EMBL/GenBank/DDBJ whole genome shotgun (WGS) entry which is preliminary data.</text>
</comment>
<dbReference type="FunFam" id="1.10.630.10:FF:000035">
    <property type="entry name" value="CYtochrome P450 family"/>
    <property type="match status" value="2"/>
</dbReference>
<proteinExistence type="inferred from homology"/>
<dbReference type="SUPFAM" id="SSF48264">
    <property type="entry name" value="Cytochrome P450"/>
    <property type="match status" value="2"/>
</dbReference>
<protein>
    <recommendedName>
        <fullName evidence="18">Cytochrome p450</fullName>
    </recommendedName>
</protein>
<comment type="function">
    <text evidence="2">May be involved in the metabolism of insect hormones and in the breakdown of synthetic insecticides.</text>
</comment>
<dbReference type="GO" id="GO:0020037">
    <property type="term" value="F:heme binding"/>
    <property type="evidence" value="ECO:0007669"/>
    <property type="project" value="InterPro"/>
</dbReference>
<dbReference type="PANTHER" id="PTHR24291">
    <property type="entry name" value="CYTOCHROME P450 FAMILY 4"/>
    <property type="match status" value="1"/>
</dbReference>
<evidence type="ECO:0000256" key="2">
    <source>
        <dbReference type="ARBA" id="ARBA00003690"/>
    </source>
</evidence>
<keyword evidence="11 14" id="KW-0408">Iron</keyword>
<evidence type="ECO:0000256" key="1">
    <source>
        <dbReference type="ARBA" id="ARBA00001971"/>
    </source>
</evidence>
<dbReference type="GO" id="GO:0016705">
    <property type="term" value="F:oxidoreductase activity, acting on paired donors, with incorporation or reduction of molecular oxygen"/>
    <property type="evidence" value="ECO:0007669"/>
    <property type="project" value="InterPro"/>
</dbReference>
<dbReference type="GO" id="GO:0005506">
    <property type="term" value="F:iron ion binding"/>
    <property type="evidence" value="ECO:0007669"/>
    <property type="project" value="InterPro"/>
</dbReference>
<dbReference type="PROSITE" id="PS00086">
    <property type="entry name" value="CYTOCHROME_P450"/>
    <property type="match status" value="2"/>
</dbReference>
<evidence type="ECO:0000256" key="13">
    <source>
        <dbReference type="ARBA" id="ARBA00023136"/>
    </source>
</evidence>
<keyword evidence="15" id="KW-1133">Transmembrane helix</keyword>
<name>A0A835G8A1_SPOEX</name>
<dbReference type="PRINTS" id="PR00463">
    <property type="entry name" value="EP450I"/>
</dbReference>
<comment type="cofactor">
    <cofactor evidence="1 14">
        <name>heme</name>
        <dbReference type="ChEBI" id="CHEBI:30413"/>
    </cofactor>
</comment>
<gene>
    <name evidence="16" type="ORF">HW555_010835</name>
</gene>
<evidence type="ECO:0000256" key="10">
    <source>
        <dbReference type="ARBA" id="ARBA00023002"/>
    </source>
</evidence>
<comment type="subcellular location">
    <subcellularLocation>
        <location evidence="4">Endoplasmic reticulum membrane</location>
        <topology evidence="4">Peripheral membrane protein</topology>
    </subcellularLocation>
    <subcellularLocation>
        <location evidence="3">Microsome membrane</location>
        <topology evidence="3">Peripheral membrane protein</topology>
    </subcellularLocation>
</comment>
<keyword evidence="17" id="KW-1185">Reference proteome</keyword>
<dbReference type="GO" id="GO:0005789">
    <property type="term" value="C:endoplasmic reticulum membrane"/>
    <property type="evidence" value="ECO:0007669"/>
    <property type="project" value="UniProtKB-SubCell"/>
</dbReference>
<organism evidence="16 17">
    <name type="scientific">Spodoptera exigua</name>
    <name type="common">Beet armyworm</name>
    <name type="synonym">Noctua fulgens</name>
    <dbReference type="NCBI Taxonomy" id="7107"/>
    <lineage>
        <taxon>Eukaryota</taxon>
        <taxon>Metazoa</taxon>
        <taxon>Ecdysozoa</taxon>
        <taxon>Arthropoda</taxon>
        <taxon>Hexapoda</taxon>
        <taxon>Insecta</taxon>
        <taxon>Pterygota</taxon>
        <taxon>Neoptera</taxon>
        <taxon>Endopterygota</taxon>
        <taxon>Lepidoptera</taxon>
        <taxon>Glossata</taxon>
        <taxon>Ditrysia</taxon>
        <taxon>Noctuoidea</taxon>
        <taxon>Noctuidae</taxon>
        <taxon>Amphipyrinae</taxon>
        <taxon>Spodoptera</taxon>
    </lineage>
</organism>
<comment type="similarity">
    <text evidence="5">Belongs to the cytochrome P450 family.</text>
</comment>
<dbReference type="InterPro" id="IPR017972">
    <property type="entry name" value="Cyt_P450_CS"/>
</dbReference>
<dbReference type="Gene3D" id="1.10.630.10">
    <property type="entry name" value="Cytochrome P450"/>
    <property type="match status" value="2"/>
</dbReference>
<dbReference type="Proteomes" id="UP000648187">
    <property type="component" value="Unassembled WGS sequence"/>
</dbReference>
<dbReference type="PRINTS" id="PR00385">
    <property type="entry name" value="P450"/>
</dbReference>
<keyword evidence="12" id="KW-0503">Monooxygenase</keyword>
<dbReference type="InterPro" id="IPR050196">
    <property type="entry name" value="Cytochrome_P450_Monoox"/>
</dbReference>
<accession>A0A835G8A1</accession>
<keyword evidence="6 14" id="KW-0349">Heme</keyword>
<dbReference type="Pfam" id="PF00067">
    <property type="entry name" value="p450"/>
    <property type="match status" value="2"/>
</dbReference>